<dbReference type="EMBL" id="DVHN01000158">
    <property type="protein sequence ID" value="HIR89616.1"/>
    <property type="molecule type" value="Genomic_DNA"/>
</dbReference>
<name>A0A9D1EFU4_9FIRM</name>
<reference evidence="1" key="1">
    <citation type="submission" date="2020-10" db="EMBL/GenBank/DDBJ databases">
        <authorList>
            <person name="Gilroy R."/>
        </authorList>
    </citation>
    <scope>NUCLEOTIDE SEQUENCE</scope>
    <source>
        <strain evidence="1">ChiW13-3771</strain>
    </source>
</reference>
<evidence type="ECO:0000313" key="1">
    <source>
        <dbReference type="EMBL" id="HIR89616.1"/>
    </source>
</evidence>
<organism evidence="1 2">
    <name type="scientific">Candidatus Fimimorpha faecalis</name>
    <dbReference type="NCBI Taxonomy" id="2840824"/>
    <lineage>
        <taxon>Bacteria</taxon>
        <taxon>Bacillati</taxon>
        <taxon>Bacillota</taxon>
        <taxon>Clostridia</taxon>
        <taxon>Eubacteriales</taxon>
        <taxon>Candidatus Fimimorpha</taxon>
    </lineage>
</organism>
<proteinExistence type="predicted"/>
<comment type="caution">
    <text evidence="1">The sequence shown here is derived from an EMBL/GenBank/DDBJ whole genome shotgun (WGS) entry which is preliminary data.</text>
</comment>
<dbReference type="Proteomes" id="UP000824201">
    <property type="component" value="Unassembled WGS sequence"/>
</dbReference>
<dbReference type="AlphaFoldDB" id="A0A9D1EFU4"/>
<protein>
    <submittedName>
        <fullName evidence="1">Uncharacterized protein</fullName>
    </submittedName>
</protein>
<evidence type="ECO:0000313" key="2">
    <source>
        <dbReference type="Proteomes" id="UP000824201"/>
    </source>
</evidence>
<reference evidence="1" key="2">
    <citation type="journal article" date="2021" name="PeerJ">
        <title>Extensive microbial diversity within the chicken gut microbiome revealed by metagenomics and culture.</title>
        <authorList>
            <person name="Gilroy R."/>
            <person name="Ravi A."/>
            <person name="Getino M."/>
            <person name="Pursley I."/>
            <person name="Horton D.L."/>
            <person name="Alikhan N.F."/>
            <person name="Baker D."/>
            <person name="Gharbi K."/>
            <person name="Hall N."/>
            <person name="Watson M."/>
            <person name="Adriaenssens E.M."/>
            <person name="Foster-Nyarko E."/>
            <person name="Jarju S."/>
            <person name="Secka A."/>
            <person name="Antonio M."/>
            <person name="Oren A."/>
            <person name="Chaudhuri R.R."/>
            <person name="La Ragione R."/>
            <person name="Hildebrand F."/>
            <person name="Pallen M.J."/>
        </authorList>
    </citation>
    <scope>NUCLEOTIDE SEQUENCE</scope>
    <source>
        <strain evidence="1">ChiW13-3771</strain>
    </source>
</reference>
<gene>
    <name evidence="1" type="ORF">IAC96_11775</name>
</gene>
<accession>A0A9D1EFU4</accession>
<sequence>MEMNVPDENVVLAGAVADYTYKQEIFGFMLTYLNIPGMKPEYAACAYERNSKLVLQRRDDFYENPHYNITMHHNGIESFKQSNIMCGFSKEALLAFRWNISIDAGGVKLFDEDGLQIGKLECYYGNRISLGNRYHSNQPYMQRWIVDRAELEKKLFQVEIPNVLKDVVDVVIREYE</sequence>